<evidence type="ECO:0000256" key="1">
    <source>
        <dbReference type="SAM" id="Phobius"/>
    </source>
</evidence>
<keyword evidence="1" id="KW-0472">Membrane</keyword>
<sequence>MLKIFKSAVSWWLVGPIFLFLMGVPLISWQHPAAFLTSAAMCWLTSAYVFYMMRTTLYTLTPTHLVVQCGLWRMQVALDSITKVMPTRNPLSSPAFSLDRLEISYGKYDTVLVSPVNKLNFLQALHQLNPTIQLPL</sequence>
<evidence type="ECO:0000313" key="3">
    <source>
        <dbReference type="EMBL" id="UOG73207.1"/>
    </source>
</evidence>
<dbReference type="Pfam" id="PF06713">
    <property type="entry name" value="bPH_4"/>
    <property type="match status" value="1"/>
</dbReference>
<accession>A0ABY4CT37</accession>
<keyword evidence="1" id="KW-1133">Transmembrane helix</keyword>
<evidence type="ECO:0000313" key="4">
    <source>
        <dbReference type="Proteomes" id="UP000831113"/>
    </source>
</evidence>
<gene>
    <name evidence="3" type="ORF">MTX78_13850</name>
</gene>
<dbReference type="InterPro" id="IPR009589">
    <property type="entry name" value="PH_YyaB-like"/>
</dbReference>
<feature type="transmembrane region" description="Helical" evidence="1">
    <location>
        <begin position="9"/>
        <end position="27"/>
    </location>
</feature>
<reference evidence="3 4" key="1">
    <citation type="submission" date="2022-03" db="EMBL/GenBank/DDBJ databases">
        <title>Hymenobactersp. isolated from the air.</title>
        <authorList>
            <person name="Won M."/>
            <person name="Kwon S.-W."/>
        </authorList>
    </citation>
    <scope>NUCLEOTIDE SEQUENCE [LARGE SCALE GENOMIC DNA]</scope>
    <source>
        <strain evidence="3 4">KACC 21982</strain>
    </source>
</reference>
<dbReference type="Proteomes" id="UP000831113">
    <property type="component" value="Chromosome"/>
</dbReference>
<dbReference type="RefSeq" id="WP_243795232.1">
    <property type="nucleotide sequence ID" value="NZ_CP094669.1"/>
</dbReference>
<evidence type="ECO:0000259" key="2">
    <source>
        <dbReference type="Pfam" id="PF06713"/>
    </source>
</evidence>
<keyword evidence="1" id="KW-0812">Transmembrane</keyword>
<keyword evidence="4" id="KW-1185">Reference proteome</keyword>
<protein>
    <submittedName>
        <fullName evidence="3">PH domain-containing protein</fullName>
    </submittedName>
</protein>
<proteinExistence type="predicted"/>
<feature type="domain" description="Uncharacterized protein YyaB-like PH" evidence="2">
    <location>
        <begin position="56"/>
        <end position="129"/>
    </location>
</feature>
<organism evidence="3 4">
    <name type="scientific">Hymenobacter tibetensis</name>
    <dbReference type="NCBI Taxonomy" id="497967"/>
    <lineage>
        <taxon>Bacteria</taxon>
        <taxon>Pseudomonadati</taxon>
        <taxon>Bacteroidota</taxon>
        <taxon>Cytophagia</taxon>
        <taxon>Cytophagales</taxon>
        <taxon>Hymenobacteraceae</taxon>
        <taxon>Hymenobacter</taxon>
    </lineage>
</organism>
<dbReference type="EMBL" id="CP094669">
    <property type="protein sequence ID" value="UOG73207.1"/>
    <property type="molecule type" value="Genomic_DNA"/>
</dbReference>
<name>A0ABY4CT37_9BACT</name>
<feature type="transmembrane region" description="Helical" evidence="1">
    <location>
        <begin position="33"/>
        <end position="51"/>
    </location>
</feature>